<feature type="compositionally biased region" description="Polar residues" evidence="1">
    <location>
        <begin position="70"/>
        <end position="81"/>
    </location>
</feature>
<feature type="region of interest" description="Disordered" evidence="1">
    <location>
        <begin position="1"/>
        <end position="81"/>
    </location>
</feature>
<accession>B3TCN9</accession>
<proteinExistence type="predicted"/>
<sequence length="81" mass="8857">MCSITLGGTCARGRRGSPPSKYGLQNERAGSRGRRVSGARPKRPKSPSHGSVPTIHRPLFHRQSARQEETLQITLQNPPAE</sequence>
<dbReference type="EMBL" id="EU016673">
    <property type="protein sequence ID" value="ABZ10348.1"/>
    <property type="molecule type" value="Genomic_DNA"/>
</dbReference>
<evidence type="ECO:0000256" key="1">
    <source>
        <dbReference type="SAM" id="MobiDB-lite"/>
    </source>
</evidence>
<organism evidence="2">
    <name type="scientific">uncultured marine bacterium HF4000_APKG2098</name>
    <dbReference type="NCBI Taxonomy" id="455614"/>
    <lineage>
        <taxon>Bacteria</taxon>
        <taxon>environmental samples</taxon>
    </lineage>
</organism>
<protein>
    <submittedName>
        <fullName evidence="2">Uncharacterized protein</fullName>
    </submittedName>
</protein>
<dbReference type="AlphaFoldDB" id="B3TCN9"/>
<evidence type="ECO:0000313" key="2">
    <source>
        <dbReference type="EMBL" id="ABZ10348.1"/>
    </source>
</evidence>
<gene>
    <name evidence="2" type="ORF">ALOHA_HF4000APKG2098ctg6</name>
</gene>
<name>B3TCN9_9BACT</name>
<feature type="compositionally biased region" description="Basic residues" evidence="1">
    <location>
        <begin position="31"/>
        <end position="46"/>
    </location>
</feature>
<reference evidence="2" key="1">
    <citation type="journal article" date="2008" name="ISME J.">
        <title>Genomic patterns of recombination, clonal divergence and environment in marine microbial populations.</title>
        <authorList>
            <person name="Konstantinidis K.T."/>
            <person name="Delong E.F."/>
        </authorList>
    </citation>
    <scope>NUCLEOTIDE SEQUENCE</scope>
</reference>